<accession>A0AAD1BU51</accession>
<dbReference type="EMBL" id="AP014862">
    <property type="protein sequence ID" value="BAU72259.1"/>
    <property type="molecule type" value="Genomic_DNA"/>
</dbReference>
<dbReference type="Proteomes" id="UP000218554">
    <property type="component" value="Chromosome"/>
</dbReference>
<dbReference type="KEGG" id="pfuw:KF707C_5710"/>
<proteinExistence type="predicted"/>
<dbReference type="AlphaFoldDB" id="A0AAD1BU51"/>
<name>A0AAD1BU51_METFU</name>
<organism evidence="1 2">
    <name type="scientific">Metapseudomonas furukawaii</name>
    <name type="common">Pseudomonas furukawaii</name>
    <dbReference type="NCBI Taxonomy" id="1149133"/>
    <lineage>
        <taxon>Bacteria</taxon>
        <taxon>Pseudomonadati</taxon>
        <taxon>Pseudomonadota</taxon>
        <taxon>Gammaproteobacteria</taxon>
        <taxon>Pseudomonadales</taxon>
        <taxon>Pseudomonadaceae</taxon>
        <taxon>Metapseudomonas</taxon>
    </lineage>
</organism>
<sequence length="96" mass="10205">MTAATSLAQTAADTTARTVLLATGTRRGTQIVQFHGLTLDTQKVVSLVDHAAILRSVLNFDGVTNATQAETLDASLVVSQTAINALDQRYFDSCHD</sequence>
<keyword evidence="2" id="KW-1185">Reference proteome</keyword>
<reference evidence="2" key="1">
    <citation type="submission" date="2015-05" db="EMBL/GenBank/DDBJ databases">
        <title>Draft genome sequencing of a biphenyl-degrading bacterium, Pseudomonas balearica KF707 (=NBRC110670).</title>
        <authorList>
            <person name="Kimura N."/>
            <person name="Hirose J."/>
            <person name="Watanabe T."/>
            <person name="Suenaga H."/>
            <person name="Fujihara H."/>
            <person name="Noguchi M."/>
            <person name="Hashimoto M."/>
            <person name="Shimodaira J."/>
            <person name="Tsuchikane K."/>
            <person name="Hosoyama A."/>
            <person name="Yamazoe A."/>
            <person name="Fujita N."/>
            <person name="Furukawa K."/>
        </authorList>
    </citation>
    <scope>NUCLEOTIDE SEQUENCE [LARGE SCALE GENOMIC DNA]</scope>
    <source>
        <strain evidence="2">DSM 10086 / NBRC 110670 / KF707</strain>
    </source>
</reference>
<evidence type="ECO:0000313" key="1">
    <source>
        <dbReference type="EMBL" id="BAU72259.1"/>
    </source>
</evidence>
<reference evidence="1 2" key="2">
    <citation type="journal article" date="2017" name="Int. J. Syst. Evol. Microbiol.">
        <title>Pseudomonas furukawaii sp. nov., a polychlorinated biphenyl-degrading bacterium isolated from biphenyl-contaminated soil in Japan.</title>
        <authorList>
            <person name="Kimura N."/>
            <person name="Watanabe T."/>
            <person name="Suenaga H."/>
            <person name="Fujihara H."/>
            <person name="Futagami T."/>
            <person name="Goto M."/>
            <person name="Hanada S."/>
            <person name="Hirose J."/>
        </authorList>
    </citation>
    <scope>NUCLEOTIDE SEQUENCE [LARGE SCALE GENOMIC DNA]</scope>
    <source>
        <strain evidence="2">DSM 10086 / NBRC 110670 / KF707</strain>
    </source>
</reference>
<protein>
    <submittedName>
        <fullName evidence="1">Uncharacterized protein</fullName>
    </submittedName>
</protein>
<gene>
    <name evidence="1" type="ORF">KF707C_5710</name>
</gene>
<evidence type="ECO:0000313" key="2">
    <source>
        <dbReference type="Proteomes" id="UP000218554"/>
    </source>
</evidence>